<evidence type="ECO:0000256" key="1">
    <source>
        <dbReference type="SAM" id="Phobius"/>
    </source>
</evidence>
<feature type="transmembrane region" description="Helical" evidence="1">
    <location>
        <begin position="106"/>
        <end position="126"/>
    </location>
</feature>
<feature type="transmembrane region" description="Helical" evidence="1">
    <location>
        <begin position="66"/>
        <end position="85"/>
    </location>
</feature>
<protein>
    <recommendedName>
        <fullName evidence="4">DUF2065 domain-containing protein</fullName>
    </recommendedName>
</protein>
<keyword evidence="3" id="KW-1185">Reference proteome</keyword>
<keyword evidence="1" id="KW-0812">Transmembrane</keyword>
<feature type="transmembrane region" description="Helical" evidence="1">
    <location>
        <begin position="6"/>
        <end position="24"/>
    </location>
</feature>
<organism evidence="2 3">
    <name type="scientific">Hyphomicrobium album</name>
    <dbReference type="NCBI Taxonomy" id="2665159"/>
    <lineage>
        <taxon>Bacteria</taxon>
        <taxon>Pseudomonadati</taxon>
        <taxon>Pseudomonadota</taxon>
        <taxon>Alphaproteobacteria</taxon>
        <taxon>Hyphomicrobiales</taxon>
        <taxon>Hyphomicrobiaceae</taxon>
        <taxon>Hyphomicrobium</taxon>
    </lineage>
</organism>
<keyword evidence="1" id="KW-0472">Membrane</keyword>
<dbReference type="RefSeq" id="WP_154738342.1">
    <property type="nucleotide sequence ID" value="NZ_WMBQ01000001.1"/>
</dbReference>
<dbReference type="Proteomes" id="UP000440694">
    <property type="component" value="Unassembled WGS sequence"/>
</dbReference>
<dbReference type="AlphaFoldDB" id="A0A6I3KIT7"/>
<reference evidence="2 3" key="1">
    <citation type="submission" date="2019-11" db="EMBL/GenBank/DDBJ databases">
        <title>Identification of a novel strain.</title>
        <authorList>
            <person name="Xu Q."/>
            <person name="Wang G."/>
        </authorList>
    </citation>
    <scope>NUCLEOTIDE SEQUENCE [LARGE SCALE GENOMIC DNA]</scope>
    <source>
        <strain evidence="3">xq</strain>
    </source>
</reference>
<dbReference type="EMBL" id="WMBQ01000001">
    <property type="protein sequence ID" value="MTD93840.1"/>
    <property type="molecule type" value="Genomic_DNA"/>
</dbReference>
<comment type="caution">
    <text evidence="2">The sequence shown here is derived from an EMBL/GenBank/DDBJ whole genome shotgun (WGS) entry which is preliminary data.</text>
</comment>
<accession>A0A6I3KIT7</accession>
<proteinExistence type="predicted"/>
<evidence type="ECO:0000313" key="3">
    <source>
        <dbReference type="Proteomes" id="UP000440694"/>
    </source>
</evidence>
<gene>
    <name evidence="2" type="ORF">GIW81_05770</name>
</gene>
<sequence>MDTSMFLARLIGPVLVVLAIGLLVRQDSWRSMAKEFITNRPLIFLTGFLTLLGGLALVNTHNVWEAGWPVIITIFGWLAVIGGVARMLFPETVMGVGQKMLDNKTYLTVGGVGEGLIGLWLCYVGYIA</sequence>
<evidence type="ECO:0008006" key="4">
    <source>
        <dbReference type="Google" id="ProtNLM"/>
    </source>
</evidence>
<feature type="transmembrane region" description="Helical" evidence="1">
    <location>
        <begin position="36"/>
        <end position="60"/>
    </location>
</feature>
<keyword evidence="1" id="KW-1133">Transmembrane helix</keyword>
<name>A0A6I3KIT7_9HYPH</name>
<evidence type="ECO:0000313" key="2">
    <source>
        <dbReference type="EMBL" id="MTD93840.1"/>
    </source>
</evidence>